<keyword evidence="6" id="KW-0489">Methyltransferase</keyword>
<keyword evidence="3 5" id="KW-1133">Transmembrane helix</keyword>
<comment type="caution">
    <text evidence="6">The sequence shown here is derived from an EMBL/GenBank/DDBJ whole genome shotgun (WGS) entry which is preliminary data.</text>
</comment>
<dbReference type="PANTHER" id="PTHR12714:SF9">
    <property type="entry name" value="PROTEIN-S-ISOPRENYLCYSTEINE O-METHYLTRANSFERASE"/>
    <property type="match status" value="1"/>
</dbReference>
<dbReference type="GO" id="GO:0032259">
    <property type="term" value="P:methylation"/>
    <property type="evidence" value="ECO:0007669"/>
    <property type="project" value="UniProtKB-KW"/>
</dbReference>
<feature type="transmembrane region" description="Helical" evidence="5">
    <location>
        <begin position="214"/>
        <end position="231"/>
    </location>
</feature>
<evidence type="ECO:0000256" key="2">
    <source>
        <dbReference type="ARBA" id="ARBA00022692"/>
    </source>
</evidence>
<evidence type="ECO:0000313" key="7">
    <source>
        <dbReference type="Proteomes" id="UP001484239"/>
    </source>
</evidence>
<evidence type="ECO:0000313" key="6">
    <source>
        <dbReference type="EMBL" id="MEK9501438.1"/>
    </source>
</evidence>
<reference evidence="6 7" key="1">
    <citation type="submission" date="2024-02" db="EMBL/GenBank/DDBJ databases">
        <title>A novel Gemmatimonadota bacterium.</title>
        <authorList>
            <person name="Du Z.-J."/>
            <person name="Ye Y.-Q."/>
        </authorList>
    </citation>
    <scope>NUCLEOTIDE SEQUENCE [LARGE SCALE GENOMIC DNA]</scope>
    <source>
        <strain evidence="6 7">DH-20</strain>
    </source>
</reference>
<comment type="subcellular location">
    <subcellularLocation>
        <location evidence="1">Endomembrane system</location>
        <topology evidence="1">Multi-pass membrane protein</topology>
    </subcellularLocation>
</comment>
<protein>
    <submittedName>
        <fullName evidence="6">Isoprenylcysteine carboxylmethyltransferase family protein</fullName>
        <ecNumber evidence="6">2.1.1.100</ecNumber>
        <ecNumber evidence="6">2.1.1.334</ecNumber>
    </submittedName>
</protein>
<keyword evidence="4 5" id="KW-0472">Membrane</keyword>
<dbReference type="Gene3D" id="1.20.120.1630">
    <property type="match status" value="1"/>
</dbReference>
<organism evidence="6 7">
    <name type="scientific">Gaopeijia maritima</name>
    <dbReference type="NCBI Taxonomy" id="3119007"/>
    <lineage>
        <taxon>Bacteria</taxon>
        <taxon>Pseudomonadati</taxon>
        <taxon>Gemmatimonadota</taxon>
        <taxon>Longimicrobiia</taxon>
        <taxon>Gaopeijiales</taxon>
        <taxon>Gaopeijiaceae</taxon>
        <taxon>Gaopeijia</taxon>
    </lineage>
</organism>
<accession>A0ABU9E9N2</accession>
<dbReference type="RefSeq" id="WP_405275737.1">
    <property type="nucleotide sequence ID" value="NZ_CP144380.1"/>
</dbReference>
<proteinExistence type="predicted"/>
<gene>
    <name evidence="6" type="ORF">WI372_10660</name>
</gene>
<dbReference type="PANTHER" id="PTHR12714">
    <property type="entry name" value="PROTEIN-S ISOPRENYLCYSTEINE O-METHYLTRANSFERASE"/>
    <property type="match status" value="1"/>
</dbReference>
<evidence type="ECO:0000256" key="4">
    <source>
        <dbReference type="ARBA" id="ARBA00023136"/>
    </source>
</evidence>
<dbReference type="Pfam" id="PF04191">
    <property type="entry name" value="PEMT"/>
    <property type="match status" value="1"/>
</dbReference>
<evidence type="ECO:0000256" key="1">
    <source>
        <dbReference type="ARBA" id="ARBA00004127"/>
    </source>
</evidence>
<name>A0ABU9E9N2_9BACT</name>
<keyword evidence="7" id="KW-1185">Reference proteome</keyword>
<keyword evidence="2 5" id="KW-0812">Transmembrane</keyword>
<sequence length="232" mass="24054">MAVSRKLRLKAVWLLLVPFFWWARPTPELLAIGGLLAAVGLAIRASAAGFIHKDRELTVSGPYARTRNPLYLGSFLLGLGITVAGGQWAFVAVFLAFFAWVYSRVIRQEAEHLQASFGPAYDEYARHVPLFLPRLSAWPGPGGGGGGGQAGGPAGDVGSFGSAGASVPEADLGSIGSTGASTPAGASVSPDAVASAGAPSFSVERWRRNREYEALLGAVAGFAGLIARMLLG</sequence>
<dbReference type="EC" id="2.1.1.334" evidence="6"/>
<feature type="transmembrane region" description="Helical" evidence="5">
    <location>
        <begin position="72"/>
        <end position="102"/>
    </location>
</feature>
<dbReference type="EC" id="2.1.1.100" evidence="6"/>
<dbReference type="GO" id="GO:0004671">
    <property type="term" value="F:protein C-terminal S-isoprenylcysteine carboxyl O-methyltransferase activity"/>
    <property type="evidence" value="ECO:0007669"/>
    <property type="project" value="UniProtKB-EC"/>
</dbReference>
<dbReference type="EMBL" id="JBBHLI010000005">
    <property type="protein sequence ID" value="MEK9501438.1"/>
    <property type="molecule type" value="Genomic_DNA"/>
</dbReference>
<evidence type="ECO:0000256" key="5">
    <source>
        <dbReference type="SAM" id="Phobius"/>
    </source>
</evidence>
<dbReference type="InterPro" id="IPR007318">
    <property type="entry name" value="Phopholipid_MeTrfase"/>
</dbReference>
<dbReference type="Proteomes" id="UP001484239">
    <property type="component" value="Unassembled WGS sequence"/>
</dbReference>
<keyword evidence="6" id="KW-0808">Transferase</keyword>
<evidence type="ECO:0000256" key="3">
    <source>
        <dbReference type="ARBA" id="ARBA00022989"/>
    </source>
</evidence>
<feature type="transmembrane region" description="Helical" evidence="5">
    <location>
        <begin position="29"/>
        <end position="51"/>
    </location>
</feature>